<evidence type="ECO:0000256" key="2">
    <source>
        <dbReference type="ARBA" id="ARBA00023043"/>
    </source>
</evidence>
<evidence type="ECO:0000313" key="6">
    <source>
        <dbReference type="Proteomes" id="UP000494111"/>
    </source>
</evidence>
<protein>
    <submittedName>
        <fullName evidence="5">Uncharacterized protein</fullName>
    </submittedName>
</protein>
<organism evidence="5 6">
    <name type="scientific">Achromobacter deleyi</name>
    <dbReference type="NCBI Taxonomy" id="1353891"/>
    <lineage>
        <taxon>Bacteria</taxon>
        <taxon>Pseudomonadati</taxon>
        <taxon>Pseudomonadota</taxon>
        <taxon>Betaproteobacteria</taxon>
        <taxon>Burkholderiales</taxon>
        <taxon>Alcaligenaceae</taxon>
        <taxon>Achromobacter</taxon>
    </lineage>
</organism>
<dbReference type="SMART" id="SM00248">
    <property type="entry name" value="ANK"/>
    <property type="match status" value="5"/>
</dbReference>
<dbReference type="SUPFAM" id="SSF48403">
    <property type="entry name" value="Ankyrin repeat"/>
    <property type="match status" value="1"/>
</dbReference>
<evidence type="ECO:0000256" key="4">
    <source>
        <dbReference type="SAM" id="SignalP"/>
    </source>
</evidence>
<feature type="signal peptide" evidence="4">
    <location>
        <begin position="1"/>
        <end position="27"/>
    </location>
</feature>
<dbReference type="Proteomes" id="UP000494111">
    <property type="component" value="Unassembled WGS sequence"/>
</dbReference>
<reference evidence="5 6" key="1">
    <citation type="submission" date="2020-04" db="EMBL/GenBank/DDBJ databases">
        <authorList>
            <person name="De Canck E."/>
        </authorList>
    </citation>
    <scope>NUCLEOTIDE SEQUENCE [LARGE SCALE GENOMIC DNA]</scope>
    <source>
        <strain evidence="5 6">LMG 3458</strain>
    </source>
</reference>
<name>A0A6S6Z8V3_9BURK</name>
<evidence type="ECO:0000256" key="3">
    <source>
        <dbReference type="PROSITE-ProRule" id="PRU00023"/>
    </source>
</evidence>
<dbReference type="Gene3D" id="1.25.40.20">
    <property type="entry name" value="Ankyrin repeat-containing domain"/>
    <property type="match status" value="2"/>
</dbReference>
<dbReference type="SUPFAM" id="SSF48452">
    <property type="entry name" value="TPR-like"/>
    <property type="match status" value="1"/>
</dbReference>
<dbReference type="PROSITE" id="PS50088">
    <property type="entry name" value="ANK_REPEAT"/>
    <property type="match status" value="2"/>
</dbReference>
<keyword evidence="2 3" id="KW-0040">ANK repeat</keyword>
<evidence type="ECO:0000313" key="5">
    <source>
        <dbReference type="EMBL" id="CAB3668097.1"/>
    </source>
</evidence>
<sequence length="843" mass="89968">MLPALPPVFPRRLGAALLTLAGLFAVAAPPPAAAYDIGAVIDAVRLSRYPLREPERRAWGTENAKDALLVGQMENRLYLYRYVRGAQAGAAAELAFRSRPLVIDPAGWNVSRQETVSVAAPREGQSFYWVAYTYNDADGSQANGFLVDATGAAVTVHADAARVVATADRPWDDARRAAALATLKPALVAYPSPLKAFPADVRFEYQAPVDGAATFRKLHQVAFAIPRSKAAEFNRALADLRRFVLETDYREIDPAGQDPEALAALNDYGFWLAEAGNPAEADAVLGEVLRRDPARTPAYLNRADARLKLRDQRRDQRSYFETLAQEDYRLYCTRRLAAGEPIPAKVAERIGAALGAKALDAVACRPRLAIFQAIRAGDLDAVRAELARGQDPDGVNENGVSALNAATSAKQIEMVRALLAAGARVDAPTRGAPLVSSALPDGRDTRPLAERYALADVLVAAGASLEAPDSNGTPLLLRRVAYSAEDKDTLDYLLAKGANPNGRDKSGRTVLHAAMGSPARFWFAEKLLAKGADINAAYIRMYYGSQAMWETPLLEALREAPVEDLKPQSAYVPSERVAFALAHGADPAVGGYGPKDGQVRAGLDEAFSLAARLLSPELVDQLAQAAAGKPHAPMTTAPISSLLRQWNEVELRADAKQNSAEWDGQRARLRATADRLLAAGVPLAYVGSATGTVNNQIAPLSLPWLPDDLYQAWLAAGADPSDRSDGSLRLRGVSDPGALPLVIMLQQGNEAKVRMLLEHAAALYATPARCGMAVADMLAWQGSDGGPLSPSAARAMKQVLDGAANAPACDLDQGARVQPYVGMTARQLADRLGITLVVKAPGQ</sequence>
<dbReference type="RefSeq" id="WP_175191152.1">
    <property type="nucleotide sequence ID" value="NZ_CADIJO010000002.1"/>
</dbReference>
<proteinExistence type="predicted"/>
<feature type="chain" id="PRO_5028974663" evidence="4">
    <location>
        <begin position="28"/>
        <end position="843"/>
    </location>
</feature>
<accession>A0A6S6Z8V3</accession>
<dbReference type="PROSITE" id="PS50297">
    <property type="entry name" value="ANK_REP_REGION"/>
    <property type="match status" value="1"/>
</dbReference>
<dbReference type="InterPro" id="IPR002110">
    <property type="entry name" value="Ankyrin_rpt"/>
</dbReference>
<feature type="repeat" description="ANK" evidence="3">
    <location>
        <begin position="398"/>
        <end position="430"/>
    </location>
</feature>
<evidence type="ECO:0000256" key="1">
    <source>
        <dbReference type="ARBA" id="ARBA00022737"/>
    </source>
</evidence>
<dbReference type="Pfam" id="PF13637">
    <property type="entry name" value="Ank_4"/>
    <property type="match status" value="1"/>
</dbReference>
<dbReference type="AlphaFoldDB" id="A0A6S6Z8V3"/>
<dbReference type="InterPro" id="IPR050745">
    <property type="entry name" value="Multifunctional_regulatory"/>
</dbReference>
<dbReference type="InterPro" id="IPR011990">
    <property type="entry name" value="TPR-like_helical_dom_sf"/>
</dbReference>
<keyword evidence="1" id="KW-0677">Repeat</keyword>
<dbReference type="PANTHER" id="PTHR24189:SF50">
    <property type="entry name" value="ANKYRIN REPEAT AND SOCS BOX PROTEIN 2"/>
    <property type="match status" value="1"/>
</dbReference>
<dbReference type="EMBL" id="CADIJO010000002">
    <property type="protein sequence ID" value="CAB3668097.1"/>
    <property type="molecule type" value="Genomic_DNA"/>
</dbReference>
<dbReference type="InterPro" id="IPR036770">
    <property type="entry name" value="Ankyrin_rpt-contain_sf"/>
</dbReference>
<feature type="repeat" description="ANK" evidence="3">
    <location>
        <begin position="506"/>
        <end position="539"/>
    </location>
</feature>
<keyword evidence="4" id="KW-0732">Signal</keyword>
<gene>
    <name evidence="5" type="ORF">LMG3458_00949</name>
</gene>
<dbReference type="PANTHER" id="PTHR24189">
    <property type="entry name" value="MYOTROPHIN"/>
    <property type="match status" value="1"/>
</dbReference>